<dbReference type="Proteomes" id="UP001437256">
    <property type="component" value="Unassembled WGS sequence"/>
</dbReference>
<evidence type="ECO:0000313" key="3">
    <source>
        <dbReference type="Proteomes" id="UP001437256"/>
    </source>
</evidence>
<feature type="compositionally biased region" description="Low complexity" evidence="1">
    <location>
        <begin position="815"/>
        <end position="831"/>
    </location>
</feature>
<proteinExistence type="predicted"/>
<reference evidence="2 3" key="1">
    <citation type="submission" date="2024-05" db="EMBL/GenBank/DDBJ databases">
        <title>A draft genome resource for the thread blight pathogen Marasmius tenuissimus strain MS-2.</title>
        <authorList>
            <person name="Yulfo-Soto G.E."/>
            <person name="Baruah I.K."/>
            <person name="Amoako-Attah I."/>
            <person name="Bukari Y."/>
            <person name="Meinhardt L.W."/>
            <person name="Bailey B.A."/>
            <person name="Cohen S.P."/>
        </authorList>
    </citation>
    <scope>NUCLEOTIDE SEQUENCE [LARGE SCALE GENOMIC DNA]</scope>
    <source>
        <strain evidence="2 3">MS-2</strain>
    </source>
</reference>
<feature type="compositionally biased region" description="Basic and acidic residues" evidence="1">
    <location>
        <begin position="136"/>
        <end position="156"/>
    </location>
</feature>
<sequence length="847" mass="91110">MDIAELGKELRFLARLDGITDIIASEAAELCVLTGSHWTTWTLGDERTSNRKDHVSEHNKRLIFDLYSFIHADLILLSHYNGENKIRHHFDTFDTNSTTMNASSFAPKRPHLQIIIEDSEDLSDSPRPSFSSGRSTPDKRRPKLNEIRLAKQRSEEDILSSTSLLSAPRPAPRPPTPASCSSIHLSPRSASPSSFTRATSPLPQSVTARSATPSPTASPDALHLSFQFPRPPQPTVSRGQYANPSPFSSPSSVSSGLPITPDQSPLPSPKFAAHERSESSSTSSQLRRLRSIKPLTIVKKHELAFDTFFSTSISPSTASYSSEDQDNEPLMSLEPISFAHPVSPIVSKPSCDPFVVVPSLRAPSPSLDEQDADEEEFYSSEISSMLTLHSAMPQRHDLLRPRPESLAPQPRPRIRVSKPLPDIPYSPSPISATDESGARKGCFPSAQLDPAWGRRSFLIPSRPPPPPPGPLPSLPSSSRPASPPSKKSRPPSLALAKPLPRSSIVPDDEIDGSSIFSFYGISSFADSDYLSAGHSGSSSSVSSGSRSGSSSGHSEASSLPTSPSSDEFDAEVEDEGFEGDVLEVELDAFDVQFGVDPLGQFDMESDLMLPVSLPGSPVPYTPVEADLDVEEANGSDAEDYDRKPVLRSRWSSSTLSSVRIKSPQTPSSSAVSKFKLYFRGNHTRHQSASTSTSKKRRSVVVVGPSATTESKRMSEAAALTSARFSVPRSPKSPSTVRSRSTMSSFSFDTPLSPTFSLSPTTTSTAPLAKLSPAALRRLGAEAALSTTSPAALKRLGVGADGVDEKKLSGKKLSRRASSSSVASKASVGSSGSEKKRKPIPIEMFLRV</sequence>
<name>A0ABR2ZBD8_9AGAR</name>
<gene>
    <name evidence="2" type="ORF">AAF712_014724</name>
</gene>
<protein>
    <submittedName>
        <fullName evidence="2">Uncharacterized protein</fullName>
    </submittedName>
</protein>
<feature type="compositionally biased region" description="Polar residues" evidence="1">
    <location>
        <begin position="731"/>
        <end position="747"/>
    </location>
</feature>
<feature type="compositionally biased region" description="Low complexity" evidence="1">
    <location>
        <begin position="749"/>
        <end position="768"/>
    </location>
</feature>
<feature type="compositionally biased region" description="Polar residues" evidence="1">
    <location>
        <begin position="188"/>
        <end position="217"/>
    </location>
</feature>
<comment type="caution">
    <text evidence="2">The sequence shown here is derived from an EMBL/GenBank/DDBJ whole genome shotgun (WGS) entry which is preliminary data.</text>
</comment>
<feature type="compositionally biased region" description="Low complexity" evidence="1">
    <location>
        <begin position="244"/>
        <end position="255"/>
    </location>
</feature>
<dbReference type="EMBL" id="JBBXMP010000295">
    <property type="protein sequence ID" value="KAL0058603.1"/>
    <property type="molecule type" value="Genomic_DNA"/>
</dbReference>
<organism evidence="2 3">
    <name type="scientific">Marasmius tenuissimus</name>
    <dbReference type="NCBI Taxonomy" id="585030"/>
    <lineage>
        <taxon>Eukaryota</taxon>
        <taxon>Fungi</taxon>
        <taxon>Dikarya</taxon>
        <taxon>Basidiomycota</taxon>
        <taxon>Agaricomycotina</taxon>
        <taxon>Agaricomycetes</taxon>
        <taxon>Agaricomycetidae</taxon>
        <taxon>Agaricales</taxon>
        <taxon>Marasmiineae</taxon>
        <taxon>Marasmiaceae</taxon>
        <taxon>Marasmius</taxon>
    </lineage>
</organism>
<feature type="compositionally biased region" description="Pro residues" evidence="1">
    <location>
        <begin position="461"/>
        <end position="473"/>
    </location>
</feature>
<feature type="compositionally biased region" description="Acidic residues" evidence="1">
    <location>
        <begin position="566"/>
        <end position="579"/>
    </location>
</feature>
<feature type="region of interest" description="Disordered" evidence="1">
    <location>
        <begin position="400"/>
        <end position="511"/>
    </location>
</feature>
<evidence type="ECO:0000313" key="2">
    <source>
        <dbReference type="EMBL" id="KAL0058603.1"/>
    </source>
</evidence>
<feature type="compositionally biased region" description="Polar residues" evidence="1">
    <location>
        <begin position="126"/>
        <end position="135"/>
    </location>
</feature>
<feature type="region of interest" description="Disordered" evidence="1">
    <location>
        <begin position="118"/>
        <end position="287"/>
    </location>
</feature>
<feature type="compositionally biased region" description="Low complexity" evidence="1">
    <location>
        <begin position="531"/>
        <end position="565"/>
    </location>
</feature>
<feature type="region of interest" description="Disordered" evidence="1">
    <location>
        <begin position="531"/>
        <end position="579"/>
    </location>
</feature>
<keyword evidence="3" id="KW-1185">Reference proteome</keyword>
<evidence type="ECO:0000256" key="1">
    <source>
        <dbReference type="SAM" id="MobiDB-lite"/>
    </source>
</evidence>
<accession>A0ABR2ZBD8</accession>
<feature type="region of interest" description="Disordered" evidence="1">
    <location>
        <begin position="682"/>
        <end position="768"/>
    </location>
</feature>
<feature type="region of interest" description="Disordered" evidence="1">
    <location>
        <begin position="789"/>
        <end position="847"/>
    </location>
</feature>